<dbReference type="EMBL" id="JAGSRH010000009">
    <property type="protein sequence ID" value="MER5076784.1"/>
    <property type="molecule type" value="Genomic_DNA"/>
</dbReference>
<dbReference type="EMBL" id="AAZDVE040000007">
    <property type="protein sequence ID" value="EMP9432322.1"/>
    <property type="molecule type" value="Genomic_DNA"/>
</dbReference>
<gene>
    <name evidence="1" type="ORF">JRA39_001342</name>
    <name evidence="2" type="ORF">KDV35_07920</name>
</gene>
<organism evidence="1">
    <name type="scientific">Providencia stuartii</name>
    <dbReference type="NCBI Taxonomy" id="588"/>
    <lineage>
        <taxon>Bacteria</taxon>
        <taxon>Pseudomonadati</taxon>
        <taxon>Pseudomonadota</taxon>
        <taxon>Gammaproteobacteria</taxon>
        <taxon>Enterobacterales</taxon>
        <taxon>Morganellaceae</taxon>
        <taxon>Providencia</taxon>
    </lineage>
</organism>
<evidence type="ECO:0000313" key="1">
    <source>
        <dbReference type="EMBL" id="EMP9432322.1"/>
    </source>
</evidence>
<reference evidence="1" key="2">
    <citation type="submission" date="2024-02" db="EMBL/GenBank/DDBJ databases">
        <authorList>
            <consortium name="Clinical and Environmental Microbiology Branch: Whole genome sequencing antimicrobial resistance pathogens in the healthcare setting"/>
        </authorList>
    </citation>
    <scope>NUCLEOTIDE SEQUENCE</scope>
    <source>
        <strain evidence="1">2020GO-00142</strain>
    </source>
</reference>
<protein>
    <recommendedName>
        <fullName evidence="4">CDI immunity protein domain-containing protein</fullName>
    </recommendedName>
</protein>
<reference evidence="2 3" key="1">
    <citation type="submission" date="2021-04" db="EMBL/GenBank/DDBJ databases">
        <title>Determining the burden of carbapenem-resistant Enterobacterales from a tertiary public heath setting in Bangladesh: a clinical, epidemiological, and molecular study.</title>
        <authorList>
            <person name="Farzana R."/>
            <person name="Walsh T.R."/>
        </authorList>
    </citation>
    <scope>NUCLEOTIDE SEQUENCE [LARGE SCALE GENOMIC DNA]</scope>
    <source>
        <strain evidence="2">Dmpro_s316</strain>
        <strain evidence="3">dmpro_s316</strain>
    </source>
</reference>
<dbReference type="AlphaFoldDB" id="A0AAI9HYZ9"/>
<evidence type="ECO:0008006" key="4">
    <source>
        <dbReference type="Google" id="ProtNLM"/>
    </source>
</evidence>
<proteinExistence type="predicted"/>
<name>A0AAI9HYZ9_PROST</name>
<evidence type="ECO:0000313" key="2">
    <source>
        <dbReference type="EMBL" id="MER5076784.1"/>
    </source>
</evidence>
<dbReference type="RefSeq" id="WP_250000270.1">
    <property type="nucleotide sequence ID" value="NZ_CP095443.1"/>
</dbReference>
<dbReference type="Proteomes" id="UP001495779">
    <property type="component" value="Unassembled WGS sequence"/>
</dbReference>
<evidence type="ECO:0000313" key="3">
    <source>
        <dbReference type="Proteomes" id="UP001495779"/>
    </source>
</evidence>
<sequence>MIIGKLNWLINIKKDLYENNGRDLYDIIFETLENNKMTYPTFLSTASEGHGFSPSEGNGYALDQDWDIPDEFDEVSFMFGDYENSTISPQKFVGLMQVITDNYITEHPEKKEAVERSMMRLKERYT</sequence>
<accession>A0AAI9HYZ9</accession>
<comment type="caution">
    <text evidence="1">The sequence shown here is derived from an EMBL/GenBank/DDBJ whole genome shotgun (WGS) entry which is preliminary data.</text>
</comment>